<sequence>MKIATALGTVLASEKLCGLSYDQAAISAFIESNVPADDMDFPATLQMMIQGQGYNLKGMSESAKTAHCTQIARTAKSYKFIQ</sequence>
<dbReference type="Proteomes" id="UP000321062">
    <property type="component" value="Chromosome"/>
</dbReference>
<dbReference type="KEGG" id="yti:FNA67_01325"/>
<name>A0A5B9DVJ1_9HYPH</name>
<organism evidence="1 2">
    <name type="scientific">Paradevosia tibetensis</name>
    <dbReference type="NCBI Taxonomy" id="1447062"/>
    <lineage>
        <taxon>Bacteria</taxon>
        <taxon>Pseudomonadati</taxon>
        <taxon>Pseudomonadota</taxon>
        <taxon>Alphaproteobacteria</taxon>
        <taxon>Hyphomicrobiales</taxon>
        <taxon>Devosiaceae</taxon>
        <taxon>Paradevosia</taxon>
    </lineage>
</organism>
<dbReference type="OrthoDB" id="8100822at2"/>
<dbReference type="AlphaFoldDB" id="A0A5B9DVJ1"/>
<evidence type="ECO:0000313" key="1">
    <source>
        <dbReference type="EMBL" id="QEE22649.1"/>
    </source>
</evidence>
<reference evidence="1 2" key="1">
    <citation type="journal article" date="2015" name="Int. J. Syst. Evol. Microbiol.">
        <title>Youhaiella tibetensis gen. nov., sp. nov., isolated from subsurface sediment.</title>
        <authorList>
            <person name="Wang Y.X."/>
            <person name="Huang F.Q."/>
            <person name="Nogi Y."/>
            <person name="Pang S.J."/>
            <person name="Wang P.K."/>
            <person name="Lv J."/>
        </authorList>
    </citation>
    <scope>NUCLEOTIDE SEQUENCE [LARGE SCALE GENOMIC DNA]</scope>
    <source>
        <strain evidence="2">fig4</strain>
    </source>
</reference>
<gene>
    <name evidence="1" type="ORF">FNA67_01325</name>
</gene>
<proteinExistence type="predicted"/>
<evidence type="ECO:0000313" key="2">
    <source>
        <dbReference type="Proteomes" id="UP000321062"/>
    </source>
</evidence>
<keyword evidence="2" id="KW-1185">Reference proteome</keyword>
<dbReference type="EMBL" id="CP041690">
    <property type="protein sequence ID" value="QEE22649.1"/>
    <property type="molecule type" value="Genomic_DNA"/>
</dbReference>
<accession>A0A5B9DVJ1</accession>
<protein>
    <submittedName>
        <fullName evidence="1">Signal recognition particle</fullName>
    </submittedName>
</protein>